<name>A0A1M5B4W5_VIBGA</name>
<organism evidence="4 5">
    <name type="scientific">Vibrio gazogenes DSM 21264 = NBRC 103151</name>
    <dbReference type="NCBI Taxonomy" id="1123492"/>
    <lineage>
        <taxon>Bacteria</taxon>
        <taxon>Pseudomonadati</taxon>
        <taxon>Pseudomonadota</taxon>
        <taxon>Gammaproteobacteria</taxon>
        <taxon>Vibrionales</taxon>
        <taxon>Vibrionaceae</taxon>
        <taxon>Vibrio</taxon>
    </lineage>
</organism>
<evidence type="ECO:0000256" key="1">
    <source>
        <dbReference type="SAM" id="MobiDB-lite"/>
    </source>
</evidence>
<dbReference type="Pfam" id="PF13487">
    <property type="entry name" value="HD_5"/>
    <property type="match status" value="1"/>
</dbReference>
<dbReference type="PANTHER" id="PTHR45228:SF4">
    <property type="entry name" value="LIPOPROTEIN"/>
    <property type="match status" value="1"/>
</dbReference>
<dbReference type="InterPro" id="IPR003607">
    <property type="entry name" value="HD/PDEase_dom"/>
</dbReference>
<feature type="domain" description="HD-GYP" evidence="3">
    <location>
        <begin position="152"/>
        <end position="348"/>
    </location>
</feature>
<dbReference type="InterPro" id="IPR006674">
    <property type="entry name" value="HD_domain"/>
</dbReference>
<sequence length="424" mass="48226">MANIKITVDRLQPGLHIRLPVKWNDHPFLLNSFKIKNQDQINIIKHLGIQHVYLNPAQSDTQPLPPQTVESQGNDDQMVPEDESDIDDEAKKLWQEKESRIDKLKAYRRRVVRCEKEFERSLARIRSVTNKIRNRPQDAVEEATQLVADVVDELLAEDSVTLHLMNSKSEFEDIYFHSLNVSVIAMMIGRVKGFDVEKIRELAFAALFHDIGKIKVPAAIVRKQTPLTEPEKNYLKQHTRYGVDIANGIEGFPESAKRVISQHHEQMDGSGYPEGLKGDDIDELAQIIAVANAFDSLCHCNIVSEQKIPYAALSHLYKNCRDLYNFDNLSILVKFMGVYPPGTVVQLSNDMVGLVISINSNDLLYPSVLIYDPSVPRTEAPIVDLAEKELTIVNVILPAKLPDKVREYLNPRSRISYFFDSDEQ</sequence>
<keyword evidence="5" id="KW-1185">Reference proteome</keyword>
<dbReference type="SUPFAM" id="SSF109604">
    <property type="entry name" value="HD-domain/PDEase-like"/>
    <property type="match status" value="1"/>
</dbReference>
<dbReference type="NCBIfam" id="TIGR00277">
    <property type="entry name" value="HDIG"/>
    <property type="match status" value="1"/>
</dbReference>
<reference evidence="5" key="1">
    <citation type="submission" date="2016-11" db="EMBL/GenBank/DDBJ databases">
        <authorList>
            <person name="Varghese N."/>
            <person name="Submissions S."/>
        </authorList>
    </citation>
    <scope>NUCLEOTIDE SEQUENCE [LARGE SCALE GENOMIC DNA]</scope>
    <source>
        <strain evidence="5">DSM 21264</strain>
    </source>
</reference>
<evidence type="ECO:0000313" key="4">
    <source>
        <dbReference type="EMBL" id="SHF37242.1"/>
    </source>
</evidence>
<dbReference type="Pfam" id="PF11871">
    <property type="entry name" value="DUF3391"/>
    <property type="match status" value="1"/>
</dbReference>
<evidence type="ECO:0000259" key="3">
    <source>
        <dbReference type="PROSITE" id="PS51832"/>
    </source>
</evidence>
<dbReference type="InterPro" id="IPR052020">
    <property type="entry name" value="Cyclic_di-GMP/3'3'-cGAMP_PDE"/>
</dbReference>
<gene>
    <name evidence="4" type="ORF">SAMN02745781_02080</name>
</gene>
<feature type="region of interest" description="Disordered" evidence="1">
    <location>
        <begin position="57"/>
        <end position="84"/>
    </location>
</feature>
<dbReference type="Proteomes" id="UP000184159">
    <property type="component" value="Unassembled WGS sequence"/>
</dbReference>
<dbReference type="InterPro" id="IPR006675">
    <property type="entry name" value="HDIG_dom"/>
</dbReference>
<dbReference type="InterPro" id="IPR021812">
    <property type="entry name" value="DUF3391"/>
</dbReference>
<proteinExistence type="predicted"/>
<dbReference type="PROSITE" id="PS51832">
    <property type="entry name" value="HD_GYP"/>
    <property type="match status" value="1"/>
</dbReference>
<evidence type="ECO:0000313" key="5">
    <source>
        <dbReference type="Proteomes" id="UP000184159"/>
    </source>
</evidence>
<dbReference type="GO" id="GO:0008081">
    <property type="term" value="F:phosphoric diester hydrolase activity"/>
    <property type="evidence" value="ECO:0007669"/>
    <property type="project" value="UniProtKB-ARBA"/>
</dbReference>
<dbReference type="AlphaFoldDB" id="A0A1M5B4W5"/>
<dbReference type="RefSeq" id="WP_072958883.1">
    <property type="nucleotide sequence ID" value="NZ_FQUH01000009.1"/>
</dbReference>
<accession>A0A1M5B4W5</accession>
<dbReference type="CDD" id="cd00077">
    <property type="entry name" value="HDc"/>
    <property type="match status" value="1"/>
</dbReference>
<dbReference type="EMBL" id="FQUH01000009">
    <property type="protein sequence ID" value="SHF37242.1"/>
    <property type="molecule type" value="Genomic_DNA"/>
</dbReference>
<dbReference type="InterPro" id="IPR037522">
    <property type="entry name" value="HD_GYP_dom"/>
</dbReference>
<dbReference type="SMART" id="SM00471">
    <property type="entry name" value="HDc"/>
    <property type="match status" value="1"/>
</dbReference>
<dbReference type="Gene3D" id="1.10.3210.10">
    <property type="entry name" value="Hypothetical protein af1432"/>
    <property type="match status" value="1"/>
</dbReference>
<feature type="compositionally biased region" description="Polar residues" evidence="1">
    <location>
        <begin position="57"/>
        <end position="75"/>
    </location>
</feature>
<feature type="domain" description="HD" evidence="2">
    <location>
        <begin position="174"/>
        <end position="297"/>
    </location>
</feature>
<evidence type="ECO:0000259" key="2">
    <source>
        <dbReference type="PROSITE" id="PS51831"/>
    </source>
</evidence>
<dbReference type="PROSITE" id="PS51831">
    <property type="entry name" value="HD"/>
    <property type="match status" value="1"/>
</dbReference>
<dbReference type="PANTHER" id="PTHR45228">
    <property type="entry name" value="CYCLIC DI-GMP PHOSPHODIESTERASE TM_0186-RELATED"/>
    <property type="match status" value="1"/>
</dbReference>
<protein>
    <submittedName>
        <fullName evidence="4">HDIG domain-containing protein</fullName>
    </submittedName>
</protein>